<dbReference type="PANTHER" id="PTHR46157:SF4">
    <property type="entry name" value="K(+) EFFLUX ANTIPORTER 3, CHLOROPLASTIC"/>
    <property type="match status" value="1"/>
</dbReference>
<sequence>LGVSHQSAIIVGFGLALSSTAFCLQLLSERGGISTPMGRRVFSILLMQSNRHFYRNLATELQTAAQNVDGYKVKLHIHHIDNLSPNNVAENILKYGIGSDGLAIKSAHHPLIIESINFADCSFSQTNSR</sequence>
<comment type="caution">
    <text evidence="2">The sequence shown here is derived from an EMBL/GenBank/DDBJ whole genome shotgun (WGS) entry which is preliminary data.</text>
</comment>
<evidence type="ECO:0000313" key="2">
    <source>
        <dbReference type="EMBL" id="PCJ26026.1"/>
    </source>
</evidence>
<name>A0A2A5B4P8_9GAMM</name>
<dbReference type="Gene3D" id="1.20.1530.20">
    <property type="match status" value="1"/>
</dbReference>
<evidence type="ECO:0000313" key="3">
    <source>
        <dbReference type="Proteomes" id="UP000218327"/>
    </source>
</evidence>
<keyword evidence="1" id="KW-1133">Transmembrane helix</keyword>
<gene>
    <name evidence="2" type="ORF">COA96_05865</name>
</gene>
<accession>A0A2A5B4P8</accession>
<dbReference type="InterPro" id="IPR038770">
    <property type="entry name" value="Na+/solute_symporter_sf"/>
</dbReference>
<protein>
    <submittedName>
        <fullName evidence="2">Uncharacterized protein</fullName>
    </submittedName>
</protein>
<keyword evidence="1" id="KW-0812">Transmembrane</keyword>
<dbReference type="Proteomes" id="UP000218327">
    <property type="component" value="Unassembled WGS sequence"/>
</dbReference>
<keyword evidence="1" id="KW-0472">Membrane</keyword>
<proteinExistence type="predicted"/>
<reference evidence="3" key="1">
    <citation type="submission" date="2017-08" db="EMBL/GenBank/DDBJ databases">
        <title>A dynamic microbial community with high functional redundancy inhabits the cold, oxic subseafloor aquifer.</title>
        <authorList>
            <person name="Tully B.J."/>
            <person name="Wheat C.G."/>
            <person name="Glazer B.T."/>
            <person name="Huber J.A."/>
        </authorList>
    </citation>
    <scope>NUCLEOTIDE SEQUENCE [LARGE SCALE GENOMIC DNA]</scope>
</reference>
<dbReference type="GO" id="GO:0005886">
    <property type="term" value="C:plasma membrane"/>
    <property type="evidence" value="ECO:0007669"/>
    <property type="project" value="TreeGrafter"/>
</dbReference>
<dbReference type="EMBL" id="NVVJ01000013">
    <property type="protein sequence ID" value="PCJ26026.1"/>
    <property type="molecule type" value="Genomic_DNA"/>
</dbReference>
<feature type="non-terminal residue" evidence="2">
    <location>
        <position position="1"/>
    </location>
</feature>
<organism evidence="2 3">
    <name type="scientific">SAR86 cluster bacterium</name>
    <dbReference type="NCBI Taxonomy" id="2030880"/>
    <lineage>
        <taxon>Bacteria</taxon>
        <taxon>Pseudomonadati</taxon>
        <taxon>Pseudomonadota</taxon>
        <taxon>Gammaproteobacteria</taxon>
        <taxon>SAR86 cluster</taxon>
    </lineage>
</organism>
<dbReference type="PANTHER" id="PTHR46157">
    <property type="entry name" value="K(+) EFFLUX ANTIPORTER 3, CHLOROPLASTIC"/>
    <property type="match status" value="1"/>
</dbReference>
<evidence type="ECO:0000256" key="1">
    <source>
        <dbReference type="SAM" id="Phobius"/>
    </source>
</evidence>
<dbReference type="AlphaFoldDB" id="A0A2A5B4P8"/>
<feature type="transmembrane region" description="Helical" evidence="1">
    <location>
        <begin position="6"/>
        <end position="27"/>
    </location>
</feature>